<dbReference type="PANTHER" id="PTHR48021">
    <property type="match status" value="1"/>
</dbReference>
<comment type="subcellular location">
    <subcellularLocation>
        <location evidence="1">Membrane</location>
        <topology evidence="1">Multi-pass membrane protein</topology>
    </subcellularLocation>
</comment>
<keyword evidence="4 6" id="KW-0472">Membrane</keyword>
<keyword evidence="3 6" id="KW-1133">Transmembrane helix</keyword>
<dbReference type="InterPro" id="IPR005828">
    <property type="entry name" value="MFS_sugar_transport-like"/>
</dbReference>
<gene>
    <name evidence="8" type="ORF">NQ317_015379</name>
</gene>
<comment type="caution">
    <text evidence="8">The sequence shown here is derived from an EMBL/GenBank/DDBJ whole genome shotgun (WGS) entry which is preliminary data.</text>
</comment>
<feature type="transmembrane region" description="Helical" evidence="6">
    <location>
        <begin position="325"/>
        <end position="351"/>
    </location>
</feature>
<evidence type="ECO:0000256" key="5">
    <source>
        <dbReference type="ARBA" id="ARBA00023180"/>
    </source>
</evidence>
<dbReference type="InterPro" id="IPR005829">
    <property type="entry name" value="Sugar_transporter_CS"/>
</dbReference>
<feature type="transmembrane region" description="Helical" evidence="6">
    <location>
        <begin position="126"/>
        <end position="144"/>
    </location>
</feature>
<organism evidence="8 9">
    <name type="scientific">Molorchus minor</name>
    <dbReference type="NCBI Taxonomy" id="1323400"/>
    <lineage>
        <taxon>Eukaryota</taxon>
        <taxon>Metazoa</taxon>
        <taxon>Ecdysozoa</taxon>
        <taxon>Arthropoda</taxon>
        <taxon>Hexapoda</taxon>
        <taxon>Insecta</taxon>
        <taxon>Pterygota</taxon>
        <taxon>Neoptera</taxon>
        <taxon>Endopterygota</taxon>
        <taxon>Coleoptera</taxon>
        <taxon>Polyphaga</taxon>
        <taxon>Cucujiformia</taxon>
        <taxon>Chrysomeloidea</taxon>
        <taxon>Cerambycidae</taxon>
        <taxon>Lamiinae</taxon>
        <taxon>Monochamini</taxon>
        <taxon>Molorchus</taxon>
    </lineage>
</organism>
<feature type="domain" description="Major facilitator superfamily (MFS) profile" evidence="7">
    <location>
        <begin position="56"/>
        <end position="483"/>
    </location>
</feature>
<dbReference type="InterPro" id="IPR003663">
    <property type="entry name" value="Sugar/inositol_transpt"/>
</dbReference>
<proteinExistence type="predicted"/>
<dbReference type="PRINTS" id="PR00171">
    <property type="entry name" value="SUGRTRNSPORT"/>
</dbReference>
<dbReference type="PROSITE" id="PS00216">
    <property type="entry name" value="SUGAR_TRANSPORT_1"/>
    <property type="match status" value="2"/>
</dbReference>
<name>A0ABQ9J3V3_9CUCU</name>
<evidence type="ECO:0000256" key="4">
    <source>
        <dbReference type="ARBA" id="ARBA00023136"/>
    </source>
</evidence>
<evidence type="ECO:0000256" key="6">
    <source>
        <dbReference type="SAM" id="Phobius"/>
    </source>
</evidence>
<keyword evidence="5" id="KW-0325">Glycoprotein</keyword>
<accession>A0ABQ9J3V3</accession>
<evidence type="ECO:0000256" key="3">
    <source>
        <dbReference type="ARBA" id="ARBA00022989"/>
    </source>
</evidence>
<dbReference type="InterPro" id="IPR020846">
    <property type="entry name" value="MFS_dom"/>
</dbReference>
<dbReference type="SUPFAM" id="SSF103473">
    <property type="entry name" value="MFS general substrate transporter"/>
    <property type="match status" value="1"/>
</dbReference>
<evidence type="ECO:0000256" key="1">
    <source>
        <dbReference type="ARBA" id="ARBA00004141"/>
    </source>
</evidence>
<feature type="transmembrane region" description="Helical" evidence="6">
    <location>
        <begin position="207"/>
        <end position="227"/>
    </location>
</feature>
<evidence type="ECO:0000313" key="9">
    <source>
        <dbReference type="Proteomes" id="UP001162164"/>
    </source>
</evidence>
<reference evidence="8" key="1">
    <citation type="journal article" date="2023" name="Insect Mol. Biol.">
        <title>Genome sequencing provides insights into the evolution of gene families encoding plant cell wall-degrading enzymes in longhorned beetles.</title>
        <authorList>
            <person name="Shin N.R."/>
            <person name="Okamura Y."/>
            <person name="Kirsch R."/>
            <person name="Pauchet Y."/>
        </authorList>
    </citation>
    <scope>NUCLEOTIDE SEQUENCE</scope>
    <source>
        <strain evidence="8">MMC_N1</strain>
    </source>
</reference>
<sequence>MKEWLKQRDIYSYMNLLNELGTSSPDDYKYYLRMDENSFQKLLEMVRPYIERKDTIFRQGTISAVSDGMQYGWTSPTIPILLSKDSPVEVTQHEAEWLESVLMLGACAGLPVTMYLVDKIGRKKSLIVSSITTLLSWLLIAIAPRVEYIFVARFFSGMAGDMAFVAAPMYIAEVADQKIRGFLSGLVYVMMLTGILLLYCVAPFVPIWVPCAIGIGINCLGLSIFPFQPDSPYYLLYRNKPEKAKAALRRLRQNEDIENEYKDIAAAVERQKNEGERSRIQDLFLIKSNRKALIIMVVLNASQHMSSISVMLMNLHSILDEAGAVYLAASTGAIIFSGVMFCSAMTASLAIDNFGRRMLLSVSGITSGICLMVVAVYFTLKENGFDVLGFSWLPLVMVMLYAASFKFGIGLVPIVLTAELFPAKMKALGMTLSDAFYVGFAVITLQLYIELKHYFGIQVPFYIFAFSCFCTAIFTVLYIPETKGKTLEEIQFILKGEDPKETTAKSRESTEVYKNEAFVP</sequence>
<dbReference type="PROSITE" id="PS50850">
    <property type="entry name" value="MFS"/>
    <property type="match status" value="1"/>
</dbReference>
<protein>
    <recommendedName>
        <fullName evidence="7">Major facilitator superfamily (MFS) profile domain-containing protein</fullName>
    </recommendedName>
</protein>
<keyword evidence="9" id="KW-1185">Reference proteome</keyword>
<feature type="transmembrane region" description="Helical" evidence="6">
    <location>
        <begin position="358"/>
        <end position="380"/>
    </location>
</feature>
<evidence type="ECO:0000259" key="7">
    <source>
        <dbReference type="PROSITE" id="PS50850"/>
    </source>
</evidence>
<keyword evidence="2 6" id="KW-0812">Transmembrane</keyword>
<dbReference type="EMBL" id="JAPWTJ010001314">
    <property type="protein sequence ID" value="KAJ8972659.1"/>
    <property type="molecule type" value="Genomic_DNA"/>
</dbReference>
<evidence type="ECO:0000313" key="8">
    <source>
        <dbReference type="EMBL" id="KAJ8972659.1"/>
    </source>
</evidence>
<dbReference type="Gene3D" id="1.20.1250.20">
    <property type="entry name" value="MFS general substrate transporter like domains"/>
    <property type="match status" value="1"/>
</dbReference>
<dbReference type="Pfam" id="PF00083">
    <property type="entry name" value="Sugar_tr"/>
    <property type="match status" value="1"/>
</dbReference>
<feature type="transmembrane region" description="Helical" evidence="6">
    <location>
        <begin position="392"/>
        <end position="416"/>
    </location>
</feature>
<dbReference type="InterPro" id="IPR036259">
    <property type="entry name" value="MFS_trans_sf"/>
</dbReference>
<dbReference type="Proteomes" id="UP001162164">
    <property type="component" value="Unassembled WGS sequence"/>
</dbReference>
<evidence type="ECO:0000256" key="2">
    <source>
        <dbReference type="ARBA" id="ARBA00022692"/>
    </source>
</evidence>
<feature type="transmembrane region" description="Helical" evidence="6">
    <location>
        <begin position="461"/>
        <end position="479"/>
    </location>
</feature>
<feature type="transmembrane region" description="Helical" evidence="6">
    <location>
        <begin position="182"/>
        <end position="201"/>
    </location>
</feature>
<feature type="transmembrane region" description="Helical" evidence="6">
    <location>
        <begin position="150"/>
        <end position="170"/>
    </location>
</feature>
<feature type="transmembrane region" description="Helical" evidence="6">
    <location>
        <begin position="428"/>
        <end position="449"/>
    </location>
</feature>
<dbReference type="InterPro" id="IPR050549">
    <property type="entry name" value="MFS_Trehalose_Transporter"/>
</dbReference>
<feature type="transmembrane region" description="Helical" evidence="6">
    <location>
        <begin position="292"/>
        <end position="313"/>
    </location>
</feature>
<dbReference type="PANTHER" id="PTHR48021:SF46">
    <property type="entry name" value="MAJOR FACILITATOR SUPERFAMILY (MFS) PROFILE DOMAIN-CONTAINING PROTEIN"/>
    <property type="match status" value="1"/>
</dbReference>